<protein>
    <submittedName>
        <fullName evidence="5">NAD(P)-binding protein</fullName>
    </submittedName>
</protein>
<dbReference type="Pfam" id="PF05368">
    <property type="entry name" value="NmrA"/>
    <property type="match status" value="1"/>
</dbReference>
<dbReference type="Proteomes" id="UP001221757">
    <property type="component" value="Unassembled WGS sequence"/>
</dbReference>
<comment type="similarity">
    <text evidence="1">Belongs to the NmrA-type oxidoreductase family.</text>
</comment>
<feature type="domain" description="NmrA-like" evidence="4">
    <location>
        <begin position="11"/>
        <end position="309"/>
    </location>
</feature>
<comment type="caution">
    <text evidence="5">The sequence shown here is derived from an EMBL/GenBank/DDBJ whole genome shotgun (WGS) entry which is preliminary data.</text>
</comment>
<evidence type="ECO:0000313" key="5">
    <source>
        <dbReference type="EMBL" id="KAJ7658434.1"/>
    </source>
</evidence>
<dbReference type="InterPro" id="IPR051164">
    <property type="entry name" value="NmrA-like_oxidored"/>
</dbReference>
<dbReference type="PANTHER" id="PTHR42748:SF30">
    <property type="entry name" value="NMRA-LIKE DOMAIN-CONTAINING PROTEIN"/>
    <property type="match status" value="1"/>
</dbReference>
<dbReference type="SUPFAM" id="SSF51735">
    <property type="entry name" value="NAD(P)-binding Rossmann-fold domains"/>
    <property type="match status" value="1"/>
</dbReference>
<accession>A0AAD7G4A6</accession>
<name>A0AAD7G4A6_MYCRO</name>
<dbReference type="GO" id="GO:0016491">
    <property type="term" value="F:oxidoreductase activity"/>
    <property type="evidence" value="ECO:0007669"/>
    <property type="project" value="UniProtKB-KW"/>
</dbReference>
<dbReference type="GO" id="GO:0005634">
    <property type="term" value="C:nucleus"/>
    <property type="evidence" value="ECO:0007669"/>
    <property type="project" value="TreeGrafter"/>
</dbReference>
<proteinExistence type="inferred from homology"/>
<organism evidence="5 6">
    <name type="scientific">Mycena rosella</name>
    <name type="common">Pink bonnet</name>
    <name type="synonym">Agaricus rosellus</name>
    <dbReference type="NCBI Taxonomy" id="1033263"/>
    <lineage>
        <taxon>Eukaryota</taxon>
        <taxon>Fungi</taxon>
        <taxon>Dikarya</taxon>
        <taxon>Basidiomycota</taxon>
        <taxon>Agaricomycotina</taxon>
        <taxon>Agaricomycetes</taxon>
        <taxon>Agaricomycetidae</taxon>
        <taxon>Agaricales</taxon>
        <taxon>Marasmiineae</taxon>
        <taxon>Mycenaceae</taxon>
        <taxon>Mycena</taxon>
    </lineage>
</organism>
<evidence type="ECO:0000256" key="2">
    <source>
        <dbReference type="ARBA" id="ARBA00022857"/>
    </source>
</evidence>
<dbReference type="InterPro" id="IPR008030">
    <property type="entry name" value="NmrA-like"/>
</dbReference>
<dbReference type="AlphaFoldDB" id="A0AAD7G4A6"/>
<gene>
    <name evidence="5" type="ORF">B0H17DRAFT_1097090</name>
</gene>
<reference evidence="5" key="1">
    <citation type="submission" date="2023-03" db="EMBL/GenBank/DDBJ databases">
        <title>Massive genome expansion in bonnet fungi (Mycena s.s.) driven by repeated elements and novel gene families across ecological guilds.</title>
        <authorList>
            <consortium name="Lawrence Berkeley National Laboratory"/>
            <person name="Harder C.B."/>
            <person name="Miyauchi S."/>
            <person name="Viragh M."/>
            <person name="Kuo A."/>
            <person name="Thoen E."/>
            <person name="Andreopoulos B."/>
            <person name="Lu D."/>
            <person name="Skrede I."/>
            <person name="Drula E."/>
            <person name="Henrissat B."/>
            <person name="Morin E."/>
            <person name="Kohler A."/>
            <person name="Barry K."/>
            <person name="LaButti K."/>
            <person name="Morin E."/>
            <person name="Salamov A."/>
            <person name="Lipzen A."/>
            <person name="Mereny Z."/>
            <person name="Hegedus B."/>
            <person name="Baldrian P."/>
            <person name="Stursova M."/>
            <person name="Weitz H."/>
            <person name="Taylor A."/>
            <person name="Grigoriev I.V."/>
            <person name="Nagy L.G."/>
            <person name="Martin F."/>
            <person name="Kauserud H."/>
        </authorList>
    </citation>
    <scope>NUCLEOTIDE SEQUENCE</scope>
    <source>
        <strain evidence="5">CBHHK067</strain>
    </source>
</reference>
<dbReference type="InterPro" id="IPR036291">
    <property type="entry name" value="NAD(P)-bd_dom_sf"/>
</dbReference>
<keyword evidence="6" id="KW-1185">Reference proteome</keyword>
<evidence type="ECO:0000313" key="6">
    <source>
        <dbReference type="Proteomes" id="UP001221757"/>
    </source>
</evidence>
<evidence type="ECO:0000259" key="4">
    <source>
        <dbReference type="Pfam" id="PF05368"/>
    </source>
</evidence>
<dbReference type="Gene3D" id="3.90.25.10">
    <property type="entry name" value="UDP-galactose 4-epimerase, domain 1"/>
    <property type="match status" value="1"/>
</dbReference>
<keyword evidence="3" id="KW-0560">Oxidoreductase</keyword>
<dbReference type="Gene3D" id="3.40.50.720">
    <property type="entry name" value="NAD(P)-binding Rossmann-like Domain"/>
    <property type="match status" value="1"/>
</dbReference>
<keyword evidence="2" id="KW-0521">NADP</keyword>
<dbReference type="CDD" id="cd05251">
    <property type="entry name" value="NmrA_like_SDR_a"/>
    <property type="match status" value="1"/>
</dbReference>
<evidence type="ECO:0000256" key="3">
    <source>
        <dbReference type="ARBA" id="ARBA00023002"/>
    </source>
</evidence>
<evidence type="ECO:0000256" key="1">
    <source>
        <dbReference type="ARBA" id="ARBA00006328"/>
    </source>
</evidence>
<sequence length="319" mass="34389">MTITQNSSAPLVAVVGATGTQGGSVIRALEESDKPYRIRGFTRDATKPAAQQLVAKGVEIVAIQLVVANKEAVFKAFAGANMAFLVTNFWEHITLEKEVSEAKMFIDAVKAAAVERVVWSGLTSVSKASAGKYTHVIHFDGKAEIAEYGRQSGVPFVDVQAGFYGSNFLDSPMMVAKQDDGSFTIELPTKPTTVVPIIDTAQDYGLYVRQVLELPVFPDGSEVLTAGENISVEDIALQFSQATGKKIVFKQITPAEFGNVVAKLGLPAYIVQDMQECFGAFDEFGYYGGKAITSHDGLARKPRTWAEFIATADWSKALA</sequence>
<dbReference type="PANTHER" id="PTHR42748">
    <property type="entry name" value="NITROGEN METABOLITE REPRESSION PROTEIN NMRA FAMILY MEMBER"/>
    <property type="match status" value="1"/>
</dbReference>
<dbReference type="EMBL" id="JARKIE010000281">
    <property type="protein sequence ID" value="KAJ7658434.1"/>
    <property type="molecule type" value="Genomic_DNA"/>
</dbReference>